<gene>
    <name evidence="2" type="ORF">ACN38_g10031</name>
</gene>
<keyword evidence="3" id="KW-1185">Reference proteome</keyword>
<proteinExistence type="predicted"/>
<feature type="region of interest" description="Disordered" evidence="1">
    <location>
        <begin position="130"/>
        <end position="159"/>
    </location>
</feature>
<feature type="compositionally biased region" description="Pro residues" evidence="1">
    <location>
        <begin position="138"/>
        <end position="148"/>
    </location>
</feature>
<evidence type="ECO:0000256" key="1">
    <source>
        <dbReference type="SAM" id="MobiDB-lite"/>
    </source>
</evidence>
<organism evidence="2 3">
    <name type="scientific">Penicillium nordicum</name>
    <dbReference type="NCBI Taxonomy" id="229535"/>
    <lineage>
        <taxon>Eukaryota</taxon>
        <taxon>Fungi</taxon>
        <taxon>Dikarya</taxon>
        <taxon>Ascomycota</taxon>
        <taxon>Pezizomycotina</taxon>
        <taxon>Eurotiomycetes</taxon>
        <taxon>Eurotiomycetidae</taxon>
        <taxon>Eurotiales</taxon>
        <taxon>Aspergillaceae</taxon>
        <taxon>Penicillium</taxon>
    </lineage>
</organism>
<dbReference type="Proteomes" id="UP000037696">
    <property type="component" value="Unassembled WGS sequence"/>
</dbReference>
<reference evidence="2 3" key="1">
    <citation type="submission" date="2015-08" db="EMBL/GenBank/DDBJ databases">
        <title>Genome sequencing of Penicillium nordicum.</title>
        <authorList>
            <person name="Nguyen H.D."/>
            <person name="Seifert K.A."/>
        </authorList>
    </citation>
    <scope>NUCLEOTIDE SEQUENCE [LARGE SCALE GENOMIC DNA]</scope>
    <source>
        <strain evidence="2 3">DAOMC 185683</strain>
    </source>
</reference>
<dbReference type="AlphaFoldDB" id="A0A0N0RXY2"/>
<accession>A0A0N0RXY2</accession>
<dbReference type="EMBL" id="LHQQ01000217">
    <property type="protein sequence ID" value="KOS39145.1"/>
    <property type="molecule type" value="Genomic_DNA"/>
</dbReference>
<name>A0A0N0RXY2_9EURO</name>
<protein>
    <submittedName>
        <fullName evidence="2">Uncharacterized protein</fullName>
    </submittedName>
</protein>
<evidence type="ECO:0000313" key="2">
    <source>
        <dbReference type="EMBL" id="KOS39145.1"/>
    </source>
</evidence>
<evidence type="ECO:0000313" key="3">
    <source>
        <dbReference type="Proteomes" id="UP000037696"/>
    </source>
</evidence>
<sequence length="159" mass="17218">MVPTIISPEEDFAYNALVDAYSRLGIQSAMFGHVPFCKPRKPPSNNKFLILKMSTSACTIGDAPPQEGFFGPLTSFLEHLLAAVAPDVTTSFLWRLVGRYTLVLYARRLDAAIERLTDFYFPLQDQDVRPAGGNGAAPAPPPYVPPITSPAATPVSPPV</sequence>
<dbReference type="OrthoDB" id="2593732at2759"/>
<comment type="caution">
    <text evidence="2">The sequence shown here is derived from an EMBL/GenBank/DDBJ whole genome shotgun (WGS) entry which is preliminary data.</text>
</comment>